<feature type="transmembrane region" description="Helical" evidence="1">
    <location>
        <begin position="89"/>
        <end position="109"/>
    </location>
</feature>
<keyword evidence="1" id="KW-0812">Transmembrane</keyword>
<keyword evidence="1" id="KW-1133">Transmembrane helix</keyword>
<evidence type="ECO:0000313" key="3">
    <source>
        <dbReference type="Proteomes" id="UP000463951"/>
    </source>
</evidence>
<accession>A0A499UBY1</accession>
<feature type="transmembrane region" description="Helical" evidence="1">
    <location>
        <begin position="21"/>
        <end position="39"/>
    </location>
</feature>
<gene>
    <name evidence="2" type="ORF">SSPO_002700</name>
</gene>
<protein>
    <submittedName>
        <fullName evidence="2">Membrane protein</fullName>
    </submittedName>
</protein>
<dbReference type="PANTHER" id="PTHR40106:SF1">
    <property type="entry name" value="INNER MEMBRANE PROTEIN RCLC"/>
    <property type="match status" value="1"/>
</dbReference>
<evidence type="ECO:0000313" key="2">
    <source>
        <dbReference type="EMBL" id="BBJ37552.1"/>
    </source>
</evidence>
<dbReference type="Pfam" id="PF04224">
    <property type="entry name" value="DUF417"/>
    <property type="match status" value="1"/>
</dbReference>
<dbReference type="GO" id="GO:0005886">
    <property type="term" value="C:plasma membrane"/>
    <property type="evidence" value="ECO:0007669"/>
    <property type="project" value="TreeGrafter"/>
</dbReference>
<dbReference type="PANTHER" id="PTHR40106">
    <property type="entry name" value="INNER MEMBRANE PROTEIN RCLC"/>
    <property type="match status" value="1"/>
</dbReference>
<dbReference type="InterPro" id="IPR007339">
    <property type="entry name" value="RclC-like"/>
</dbReference>
<dbReference type="Proteomes" id="UP000463951">
    <property type="component" value="Chromosome"/>
</dbReference>
<sequence>MPDGPPLKAAGERLSRAGAIIARYGLIVVLAWIGAGKYVKMESRVLIEDSPLMSWLYDIFSFTALADALGTAEIAAAVLIALHPVWPRLSAVGSALAVVLFLGTVSFLFTTPGVVGMFANGFPVLSAKPGQFLLKDLVLLGVSLRTLGEALQRIHRGRAGVPGPEQSPSTVGIRPV</sequence>
<dbReference type="EMBL" id="AP019620">
    <property type="protein sequence ID" value="BBJ37552.1"/>
    <property type="molecule type" value="Genomic_DNA"/>
</dbReference>
<feature type="transmembrane region" description="Helical" evidence="1">
    <location>
        <begin position="59"/>
        <end position="82"/>
    </location>
</feature>
<keyword evidence="1" id="KW-0472">Membrane</keyword>
<dbReference type="GO" id="GO:1901530">
    <property type="term" value="P:response to hypochlorite"/>
    <property type="evidence" value="ECO:0007669"/>
    <property type="project" value="TreeGrafter"/>
</dbReference>
<reference evidence="2 3" key="1">
    <citation type="journal article" date="2020" name="Int. J. Syst. Evol. Microbiol.">
        <title>Reclassification of Streptomyces castelarensis and Streptomyces sporoclivatus as later heterotypic synonyms of Streptomyces antimycoticus.</title>
        <authorList>
            <person name="Komaki H."/>
            <person name="Tamura T."/>
        </authorList>
    </citation>
    <scope>NUCLEOTIDE SEQUENCE [LARGE SCALE GENOMIC DNA]</scope>
    <source>
        <strain evidence="2 3">NBRC 100767</strain>
    </source>
</reference>
<dbReference type="AlphaFoldDB" id="A0A499UBY1"/>
<organism evidence="2 3">
    <name type="scientific">Streptomyces antimycoticus</name>
    <dbReference type="NCBI Taxonomy" id="68175"/>
    <lineage>
        <taxon>Bacteria</taxon>
        <taxon>Bacillati</taxon>
        <taxon>Actinomycetota</taxon>
        <taxon>Actinomycetes</taxon>
        <taxon>Kitasatosporales</taxon>
        <taxon>Streptomycetaceae</taxon>
        <taxon>Streptomyces</taxon>
        <taxon>Streptomyces violaceusniger group</taxon>
    </lineage>
</organism>
<evidence type="ECO:0000256" key="1">
    <source>
        <dbReference type="SAM" id="Phobius"/>
    </source>
</evidence>
<proteinExistence type="predicted"/>
<name>A0A499UBY1_9ACTN</name>